<evidence type="ECO:0000259" key="6">
    <source>
        <dbReference type="Pfam" id="PF03755"/>
    </source>
</evidence>
<sequence>MVVSMTGFGRASGQVESCFMTVEMKSVNHRFLEISLKMPKQFLSIEDKIKKLISKFVSRGRIEVYVNLDGESLVEKSIHIDWDLLSHYVDTLHEINERFSLKDEVTLDQILSLREGIDILEESTSSDIVEKELLHIIESAVQQLSEMRKAEGEQLSVDLQARLADMRNIGEELELVAPTVVEQYREKLTKRVFEFVTGMIDENRILTEVALFADKADISEELTRLHSHIHQFEKTLQTSEPIGRKLDFLVQELNREANTIGSKANDGRIAKNVVELKSIIEKLKEQVQNIE</sequence>
<reference evidence="8" key="1">
    <citation type="submission" date="2024-05" db="EMBL/GenBank/DDBJ databases">
        <title>Metabacillus sp. nov., isolated from the rhizosphere soil of tomato plants.</title>
        <authorList>
            <person name="Ma R."/>
        </authorList>
    </citation>
    <scope>NUCLEOTIDE SEQUENCE</scope>
    <source>
        <strain evidence="8">DBTR6</strain>
    </source>
</reference>
<evidence type="ECO:0000313" key="9">
    <source>
        <dbReference type="Proteomes" id="UP001165287"/>
    </source>
</evidence>
<evidence type="ECO:0000256" key="4">
    <source>
        <dbReference type="ARBA" id="ARBA00022801"/>
    </source>
</evidence>
<evidence type="ECO:0000256" key="2">
    <source>
        <dbReference type="ARBA" id="ARBA00022722"/>
    </source>
</evidence>
<evidence type="ECO:0000256" key="3">
    <source>
        <dbReference type="ARBA" id="ARBA00022759"/>
    </source>
</evidence>
<protein>
    <submittedName>
        <fullName evidence="8">YicC family protein</fullName>
    </submittedName>
</protein>
<dbReference type="InterPro" id="IPR005229">
    <property type="entry name" value="YicC/YloC-like"/>
</dbReference>
<name>A0ABS7UPE7_9BACI</name>
<dbReference type="Pfam" id="PF03755">
    <property type="entry name" value="YicC-like_N"/>
    <property type="match status" value="1"/>
</dbReference>
<evidence type="ECO:0000313" key="8">
    <source>
        <dbReference type="EMBL" id="MBZ5749814.1"/>
    </source>
</evidence>
<keyword evidence="3" id="KW-0255">Endonuclease</keyword>
<dbReference type="RefSeq" id="WP_224137798.1">
    <property type="nucleotide sequence ID" value="NZ_JAIQUM010000009.1"/>
</dbReference>
<feature type="domain" description="Endoribonuclease YicC-like N-terminal" evidence="6">
    <location>
        <begin position="3"/>
        <end position="156"/>
    </location>
</feature>
<dbReference type="InterPro" id="IPR013527">
    <property type="entry name" value="YicC-like_N"/>
</dbReference>
<gene>
    <name evidence="8" type="ORF">K9V48_06055</name>
</gene>
<proteinExistence type="inferred from homology"/>
<accession>A0ABS7UPE7</accession>
<comment type="similarity">
    <text evidence="5">Belongs to the YicC/YloC family.</text>
</comment>
<dbReference type="Pfam" id="PF08340">
    <property type="entry name" value="YicC-like_C"/>
    <property type="match status" value="1"/>
</dbReference>
<keyword evidence="4" id="KW-0378">Hydrolase</keyword>
<evidence type="ECO:0000259" key="7">
    <source>
        <dbReference type="Pfam" id="PF08340"/>
    </source>
</evidence>
<feature type="domain" description="Endoribonuclease YicC-like C-terminal" evidence="7">
    <location>
        <begin position="177"/>
        <end position="291"/>
    </location>
</feature>
<dbReference type="EMBL" id="JAIQUM010000009">
    <property type="protein sequence ID" value="MBZ5749814.1"/>
    <property type="molecule type" value="Genomic_DNA"/>
</dbReference>
<comment type="caution">
    <text evidence="8">The sequence shown here is derived from an EMBL/GenBank/DDBJ whole genome shotgun (WGS) entry which is preliminary data.</text>
</comment>
<evidence type="ECO:0000256" key="1">
    <source>
        <dbReference type="ARBA" id="ARBA00001968"/>
    </source>
</evidence>
<dbReference type="NCBIfam" id="TIGR00255">
    <property type="entry name" value="YicC/YloC family endoribonuclease"/>
    <property type="match status" value="1"/>
</dbReference>
<keyword evidence="9" id="KW-1185">Reference proteome</keyword>
<dbReference type="Proteomes" id="UP001165287">
    <property type="component" value="Unassembled WGS sequence"/>
</dbReference>
<evidence type="ECO:0000256" key="5">
    <source>
        <dbReference type="ARBA" id="ARBA00035648"/>
    </source>
</evidence>
<comment type="cofactor">
    <cofactor evidence="1">
        <name>a divalent metal cation</name>
        <dbReference type="ChEBI" id="CHEBI:60240"/>
    </cofactor>
</comment>
<dbReference type="PANTHER" id="PTHR30636">
    <property type="entry name" value="UPF0701 PROTEIN YICC"/>
    <property type="match status" value="1"/>
</dbReference>
<keyword evidence="2" id="KW-0540">Nuclease</keyword>
<dbReference type="InterPro" id="IPR013551">
    <property type="entry name" value="YicC-like_C"/>
</dbReference>
<dbReference type="PANTHER" id="PTHR30636:SF3">
    <property type="entry name" value="UPF0701 PROTEIN YICC"/>
    <property type="match status" value="1"/>
</dbReference>
<organism evidence="8 9">
    <name type="scientific">Metabacillus rhizolycopersici</name>
    <dbReference type="NCBI Taxonomy" id="2875709"/>
    <lineage>
        <taxon>Bacteria</taxon>
        <taxon>Bacillati</taxon>
        <taxon>Bacillota</taxon>
        <taxon>Bacilli</taxon>
        <taxon>Bacillales</taxon>
        <taxon>Bacillaceae</taxon>
        <taxon>Metabacillus</taxon>
    </lineage>
</organism>